<dbReference type="InterPro" id="IPR000182">
    <property type="entry name" value="GNAT_dom"/>
</dbReference>
<dbReference type="CDD" id="cd04301">
    <property type="entry name" value="NAT_SF"/>
    <property type="match status" value="1"/>
</dbReference>
<name>A0A9P4PLE9_9PLEO</name>
<dbReference type="InterPro" id="IPR016181">
    <property type="entry name" value="Acyl_CoA_acyltransferase"/>
</dbReference>
<feature type="domain" description="N-acetyltransferase" evidence="1">
    <location>
        <begin position="3"/>
        <end position="201"/>
    </location>
</feature>
<dbReference type="EMBL" id="MU001498">
    <property type="protein sequence ID" value="KAF2446177.1"/>
    <property type="molecule type" value="Genomic_DNA"/>
</dbReference>
<evidence type="ECO:0000313" key="2">
    <source>
        <dbReference type="EMBL" id="KAF2446177.1"/>
    </source>
</evidence>
<dbReference type="InterPro" id="IPR052523">
    <property type="entry name" value="Trichothecene_AcTrans"/>
</dbReference>
<evidence type="ECO:0000313" key="3">
    <source>
        <dbReference type="Proteomes" id="UP000799764"/>
    </source>
</evidence>
<keyword evidence="3" id="KW-1185">Reference proteome</keyword>
<dbReference type="PANTHER" id="PTHR42791">
    <property type="entry name" value="GNAT FAMILY ACETYLTRANSFERASE"/>
    <property type="match status" value="1"/>
</dbReference>
<reference evidence="2" key="1">
    <citation type="journal article" date="2020" name="Stud. Mycol.">
        <title>101 Dothideomycetes genomes: a test case for predicting lifestyles and emergence of pathogens.</title>
        <authorList>
            <person name="Haridas S."/>
            <person name="Albert R."/>
            <person name="Binder M."/>
            <person name="Bloem J."/>
            <person name="Labutti K."/>
            <person name="Salamov A."/>
            <person name="Andreopoulos B."/>
            <person name="Baker S."/>
            <person name="Barry K."/>
            <person name="Bills G."/>
            <person name="Bluhm B."/>
            <person name="Cannon C."/>
            <person name="Castanera R."/>
            <person name="Culley D."/>
            <person name="Daum C."/>
            <person name="Ezra D."/>
            <person name="Gonzalez J."/>
            <person name="Henrissat B."/>
            <person name="Kuo A."/>
            <person name="Liang C."/>
            <person name="Lipzen A."/>
            <person name="Lutzoni F."/>
            <person name="Magnuson J."/>
            <person name="Mondo S."/>
            <person name="Nolan M."/>
            <person name="Ohm R."/>
            <person name="Pangilinan J."/>
            <person name="Park H.-J."/>
            <person name="Ramirez L."/>
            <person name="Alfaro M."/>
            <person name="Sun H."/>
            <person name="Tritt A."/>
            <person name="Yoshinaga Y."/>
            <person name="Zwiers L.-H."/>
            <person name="Turgeon B."/>
            <person name="Goodwin S."/>
            <person name="Spatafora J."/>
            <person name="Crous P."/>
            <person name="Grigoriev I."/>
        </authorList>
    </citation>
    <scope>NUCLEOTIDE SEQUENCE</scope>
    <source>
        <strain evidence="2">CBS 690.94</strain>
    </source>
</reference>
<dbReference type="GO" id="GO:0016747">
    <property type="term" value="F:acyltransferase activity, transferring groups other than amino-acyl groups"/>
    <property type="evidence" value="ECO:0007669"/>
    <property type="project" value="InterPro"/>
</dbReference>
<protein>
    <recommendedName>
        <fullName evidence="1">N-acetyltransferase domain-containing protein</fullName>
    </recommendedName>
</protein>
<dbReference type="Proteomes" id="UP000799764">
    <property type="component" value="Unassembled WGS sequence"/>
</dbReference>
<accession>A0A9P4PLE9</accession>
<evidence type="ECO:0000259" key="1">
    <source>
        <dbReference type="PROSITE" id="PS51186"/>
    </source>
</evidence>
<sequence>MGIIIKEASDADISRAAQGEADAYSVGGPSLLFPGPFAVPPVEARTNQIINLRKNDPTCQLLIAVDEETGDQMGFAKYHIYKTPEDVTSSAGRPVPSGPGVNEAACQAFFGGLVLRKKAIMGTKPHIYLHMLHTEPKYQRRGVASTLLKWGTERADQLGLPTYLESSHAGHILYGRHGFKDAETFECDMIPFGGDKTFTAPLMIREPLKPSA</sequence>
<comment type="caution">
    <text evidence="2">The sequence shown here is derived from an EMBL/GenBank/DDBJ whole genome shotgun (WGS) entry which is preliminary data.</text>
</comment>
<gene>
    <name evidence="2" type="ORF">P171DRAFT_253924</name>
</gene>
<dbReference type="PROSITE" id="PS51186">
    <property type="entry name" value="GNAT"/>
    <property type="match status" value="1"/>
</dbReference>
<dbReference type="OrthoDB" id="410198at2759"/>
<proteinExistence type="predicted"/>
<dbReference type="AlphaFoldDB" id="A0A9P4PLE9"/>
<organism evidence="2 3">
    <name type="scientific">Karstenula rhodostoma CBS 690.94</name>
    <dbReference type="NCBI Taxonomy" id="1392251"/>
    <lineage>
        <taxon>Eukaryota</taxon>
        <taxon>Fungi</taxon>
        <taxon>Dikarya</taxon>
        <taxon>Ascomycota</taxon>
        <taxon>Pezizomycotina</taxon>
        <taxon>Dothideomycetes</taxon>
        <taxon>Pleosporomycetidae</taxon>
        <taxon>Pleosporales</taxon>
        <taxon>Massarineae</taxon>
        <taxon>Didymosphaeriaceae</taxon>
        <taxon>Karstenula</taxon>
    </lineage>
</organism>
<dbReference type="SUPFAM" id="SSF55729">
    <property type="entry name" value="Acyl-CoA N-acyltransferases (Nat)"/>
    <property type="match status" value="1"/>
</dbReference>
<dbReference type="PANTHER" id="PTHR42791:SF14">
    <property type="entry name" value="N-ACETYLTRANSFERASE DOMAIN-CONTAINING PROTEIN"/>
    <property type="match status" value="1"/>
</dbReference>
<dbReference type="Gene3D" id="3.40.630.30">
    <property type="match status" value="1"/>
</dbReference>
<dbReference type="Pfam" id="PF00583">
    <property type="entry name" value="Acetyltransf_1"/>
    <property type="match status" value="1"/>
</dbReference>